<organism evidence="11 12">
    <name type="scientific">Maribellus comscasis</name>
    <dbReference type="NCBI Taxonomy" id="2681766"/>
    <lineage>
        <taxon>Bacteria</taxon>
        <taxon>Pseudomonadati</taxon>
        <taxon>Bacteroidota</taxon>
        <taxon>Bacteroidia</taxon>
        <taxon>Marinilabiliales</taxon>
        <taxon>Prolixibacteraceae</taxon>
        <taxon>Maribellus</taxon>
    </lineage>
</organism>
<dbReference type="Pfam" id="PF07715">
    <property type="entry name" value="Plug"/>
    <property type="match status" value="1"/>
</dbReference>
<dbReference type="AlphaFoldDB" id="A0A6I6JMZ9"/>
<dbReference type="RefSeq" id="WP_158866245.1">
    <property type="nucleotide sequence ID" value="NZ_CP046401.1"/>
</dbReference>
<comment type="similarity">
    <text evidence="8">Belongs to the TonB-dependent receptor family.</text>
</comment>
<feature type="chain" id="PRO_5026244606" evidence="9">
    <location>
        <begin position="23"/>
        <end position="1006"/>
    </location>
</feature>
<dbReference type="InterPro" id="IPR037066">
    <property type="entry name" value="Plug_dom_sf"/>
</dbReference>
<dbReference type="Proteomes" id="UP000428260">
    <property type="component" value="Chromosome"/>
</dbReference>
<dbReference type="InterPro" id="IPR036942">
    <property type="entry name" value="Beta-barrel_TonB_sf"/>
</dbReference>
<evidence type="ECO:0000256" key="4">
    <source>
        <dbReference type="ARBA" id="ARBA00022692"/>
    </source>
</evidence>
<evidence type="ECO:0000256" key="8">
    <source>
        <dbReference type="PROSITE-ProRule" id="PRU01360"/>
    </source>
</evidence>
<keyword evidence="4 8" id="KW-0812">Transmembrane</keyword>
<dbReference type="InterPro" id="IPR012910">
    <property type="entry name" value="Plug_dom"/>
</dbReference>
<dbReference type="Gene3D" id="2.170.130.10">
    <property type="entry name" value="TonB-dependent receptor, plug domain"/>
    <property type="match status" value="1"/>
</dbReference>
<evidence type="ECO:0000256" key="1">
    <source>
        <dbReference type="ARBA" id="ARBA00004571"/>
    </source>
</evidence>
<accession>A0A6I6JMZ9</accession>
<dbReference type="PROSITE" id="PS52016">
    <property type="entry name" value="TONB_DEPENDENT_REC_3"/>
    <property type="match status" value="1"/>
</dbReference>
<dbReference type="InterPro" id="IPR023996">
    <property type="entry name" value="TonB-dep_OMP_SusC/RagA"/>
</dbReference>
<dbReference type="InterPro" id="IPR039426">
    <property type="entry name" value="TonB-dep_rcpt-like"/>
</dbReference>
<proteinExistence type="inferred from homology"/>
<evidence type="ECO:0000256" key="3">
    <source>
        <dbReference type="ARBA" id="ARBA00022452"/>
    </source>
</evidence>
<comment type="subcellular location">
    <subcellularLocation>
        <location evidence="1 8">Cell outer membrane</location>
        <topology evidence="1 8">Multi-pass membrane protein</topology>
    </subcellularLocation>
</comment>
<sequence length="1006" mass="110559">MKKFIQILLLSFGLLGVFFAQAQTITVSGKVTDSYGVSLPGVNVVIKGTTTGTTTNIDGRYSLSGVSSNSTLIFSFIGFSTIEVPVEGQSTIGVSLKEDVIGIEEVVAIGYGTMKKSDLTGSVVSVKSEDLVERPSANLGQALQGKASGVLVRTTSSAPGGGVSITIRGHNSVNSGSQPLYIVDGVPLSNINTIPVEDIESIEVLKDASSTAIYGSRGANGVILVTTKKGSKGGKPQIMYSSRFTFETIPGDLNLMNGEEFATFYSEWELATDPGLDPADVWYNGSSYDRPLPSEVGEGTDWFDAITRTGMVQNHLISVNGGSDKSTYAMSVSYLNHKGLMISGQYDRINIKSAISSEITSWLDTGLDLFLSHNIEANSGENTSMEGRGGIINQAIKMSPALPIYTEDGDYQINNLPATQTLENPVAQAKEQENYQRMNRAFGNIYLNVKPVKDLSVKFSIGGDIRNRKNYYYDPTTTQYGRLSNGNASLNIQDNSYIINENIATYKKEFGIHRFDIVGGFTYEQEVYERLGASATDFFTDAYLYNNLAAATTYGTPQSNKTKWSLASGLGRINYVLADKYLFTVTGRYDGSSRFGEGNKWGFFPSVAGAWRVSEEEFAQGLDWLSYGKLRASWGETGNQNIGLYNSMATFGLANYPIGNQIVSGVAASRLANPDLKWETTQTLDIGMDIGLFNRLTFNVDYYFKKTLDLLLGVSLIETSGFNSTTMNTGELENEGWEFSLDAQVVDREVKWNTSASIFLNRNRITKLSDPTQDWKIGYPTGADRGYVVDGIIRDQADLDAYSDPEGVPISGAQIGDYRRVDTDGDYKITGEDQVIIFNPEPDFSFSMNNEITWKNFTLSMFLYGNYGGQIKNETKGYMTNLLNVRNNMSRELLSIDNGVITRNFWTAENTDSKYAKLGAQPQGYINIEDGSFLRIQNVMLSYNLPLENIFTQSSIYFSVQNLATFTKYTGWDPDVSSVNSNTDYGIDRASHPVPRSFTMGLNITF</sequence>
<dbReference type="Pfam" id="PF13715">
    <property type="entry name" value="CarbopepD_reg_2"/>
    <property type="match status" value="1"/>
</dbReference>
<name>A0A6I6JMZ9_9BACT</name>
<dbReference type="GO" id="GO:0044718">
    <property type="term" value="P:siderophore transmembrane transport"/>
    <property type="evidence" value="ECO:0007669"/>
    <property type="project" value="TreeGrafter"/>
</dbReference>
<dbReference type="GO" id="GO:0009279">
    <property type="term" value="C:cell outer membrane"/>
    <property type="evidence" value="ECO:0007669"/>
    <property type="project" value="UniProtKB-SubCell"/>
</dbReference>
<dbReference type="NCBIfam" id="TIGR04056">
    <property type="entry name" value="OMP_RagA_SusC"/>
    <property type="match status" value="1"/>
</dbReference>
<evidence type="ECO:0000313" key="12">
    <source>
        <dbReference type="Proteomes" id="UP000428260"/>
    </source>
</evidence>
<keyword evidence="12" id="KW-1185">Reference proteome</keyword>
<dbReference type="SUPFAM" id="SSF56935">
    <property type="entry name" value="Porins"/>
    <property type="match status" value="1"/>
</dbReference>
<evidence type="ECO:0000259" key="10">
    <source>
        <dbReference type="Pfam" id="PF07715"/>
    </source>
</evidence>
<evidence type="ECO:0000256" key="9">
    <source>
        <dbReference type="SAM" id="SignalP"/>
    </source>
</evidence>
<keyword evidence="6 8" id="KW-0472">Membrane</keyword>
<dbReference type="GO" id="GO:0015344">
    <property type="term" value="F:siderophore uptake transmembrane transporter activity"/>
    <property type="evidence" value="ECO:0007669"/>
    <property type="project" value="TreeGrafter"/>
</dbReference>
<dbReference type="PANTHER" id="PTHR30069:SF29">
    <property type="entry name" value="HEMOGLOBIN AND HEMOGLOBIN-HAPTOGLOBIN-BINDING PROTEIN 1-RELATED"/>
    <property type="match status" value="1"/>
</dbReference>
<feature type="domain" description="TonB-dependent receptor plug" evidence="10">
    <location>
        <begin position="116"/>
        <end position="222"/>
    </location>
</feature>
<dbReference type="Gene3D" id="2.40.170.20">
    <property type="entry name" value="TonB-dependent receptor, beta-barrel domain"/>
    <property type="match status" value="1"/>
</dbReference>
<dbReference type="PANTHER" id="PTHR30069">
    <property type="entry name" value="TONB-DEPENDENT OUTER MEMBRANE RECEPTOR"/>
    <property type="match status" value="1"/>
</dbReference>
<reference evidence="11 12" key="1">
    <citation type="submission" date="2019-11" db="EMBL/GenBank/DDBJ databases">
        <authorList>
            <person name="Zheng R.K."/>
            <person name="Sun C.M."/>
        </authorList>
    </citation>
    <scope>NUCLEOTIDE SEQUENCE [LARGE SCALE GENOMIC DNA]</scope>
    <source>
        <strain evidence="11 12">WC007</strain>
    </source>
</reference>
<evidence type="ECO:0000256" key="6">
    <source>
        <dbReference type="ARBA" id="ARBA00023136"/>
    </source>
</evidence>
<keyword evidence="5 9" id="KW-0732">Signal</keyword>
<evidence type="ECO:0000256" key="2">
    <source>
        <dbReference type="ARBA" id="ARBA00022448"/>
    </source>
</evidence>
<keyword evidence="2 8" id="KW-0813">Transport</keyword>
<evidence type="ECO:0000256" key="7">
    <source>
        <dbReference type="ARBA" id="ARBA00023237"/>
    </source>
</evidence>
<keyword evidence="7 8" id="KW-0998">Cell outer membrane</keyword>
<keyword evidence="3 8" id="KW-1134">Transmembrane beta strand</keyword>
<evidence type="ECO:0000313" key="11">
    <source>
        <dbReference type="EMBL" id="QGY44295.1"/>
    </source>
</evidence>
<dbReference type="SUPFAM" id="SSF49464">
    <property type="entry name" value="Carboxypeptidase regulatory domain-like"/>
    <property type="match status" value="1"/>
</dbReference>
<gene>
    <name evidence="11" type="ORF">GM418_11695</name>
</gene>
<dbReference type="InterPro" id="IPR023997">
    <property type="entry name" value="TonB-dep_OMP_SusC/RagA_CS"/>
</dbReference>
<feature type="signal peptide" evidence="9">
    <location>
        <begin position="1"/>
        <end position="22"/>
    </location>
</feature>
<dbReference type="FunFam" id="2.170.130.10:FF:000008">
    <property type="entry name" value="SusC/RagA family TonB-linked outer membrane protein"/>
    <property type="match status" value="1"/>
</dbReference>
<dbReference type="NCBIfam" id="TIGR04057">
    <property type="entry name" value="SusC_RagA_signa"/>
    <property type="match status" value="1"/>
</dbReference>
<dbReference type="Gene3D" id="2.60.40.1120">
    <property type="entry name" value="Carboxypeptidase-like, regulatory domain"/>
    <property type="match status" value="1"/>
</dbReference>
<dbReference type="InterPro" id="IPR008969">
    <property type="entry name" value="CarboxyPept-like_regulatory"/>
</dbReference>
<dbReference type="KEGG" id="mcos:GM418_11695"/>
<protein>
    <submittedName>
        <fullName evidence="11">SusC/RagA family TonB-linked outer membrane protein</fullName>
    </submittedName>
</protein>
<dbReference type="EMBL" id="CP046401">
    <property type="protein sequence ID" value="QGY44295.1"/>
    <property type="molecule type" value="Genomic_DNA"/>
</dbReference>
<evidence type="ECO:0000256" key="5">
    <source>
        <dbReference type="ARBA" id="ARBA00022729"/>
    </source>
</evidence>